<comment type="caution">
    <text evidence="1">The sequence shown here is derived from an EMBL/GenBank/DDBJ whole genome shotgun (WGS) entry which is preliminary data.</text>
</comment>
<dbReference type="EMBL" id="JAHUTI010015431">
    <property type="protein sequence ID" value="MED6237426.1"/>
    <property type="molecule type" value="Genomic_DNA"/>
</dbReference>
<evidence type="ECO:0000313" key="2">
    <source>
        <dbReference type="Proteomes" id="UP001345963"/>
    </source>
</evidence>
<dbReference type="Proteomes" id="UP001345963">
    <property type="component" value="Unassembled WGS sequence"/>
</dbReference>
<organism evidence="1 2">
    <name type="scientific">Ataeniobius toweri</name>
    <dbReference type="NCBI Taxonomy" id="208326"/>
    <lineage>
        <taxon>Eukaryota</taxon>
        <taxon>Metazoa</taxon>
        <taxon>Chordata</taxon>
        <taxon>Craniata</taxon>
        <taxon>Vertebrata</taxon>
        <taxon>Euteleostomi</taxon>
        <taxon>Actinopterygii</taxon>
        <taxon>Neopterygii</taxon>
        <taxon>Teleostei</taxon>
        <taxon>Neoteleostei</taxon>
        <taxon>Acanthomorphata</taxon>
        <taxon>Ovalentaria</taxon>
        <taxon>Atherinomorphae</taxon>
        <taxon>Cyprinodontiformes</taxon>
        <taxon>Goodeidae</taxon>
        <taxon>Ataeniobius</taxon>
    </lineage>
</organism>
<evidence type="ECO:0000313" key="1">
    <source>
        <dbReference type="EMBL" id="MED6237426.1"/>
    </source>
</evidence>
<accession>A0ABU7AGV4</accession>
<name>A0ABU7AGV4_9TELE</name>
<reference evidence="1 2" key="1">
    <citation type="submission" date="2021-07" db="EMBL/GenBank/DDBJ databases">
        <authorList>
            <person name="Palmer J.M."/>
        </authorList>
    </citation>
    <scope>NUCLEOTIDE SEQUENCE [LARGE SCALE GENOMIC DNA]</scope>
    <source>
        <strain evidence="1 2">AT_MEX2019</strain>
        <tissue evidence="1">Muscle</tissue>
    </source>
</reference>
<gene>
    <name evidence="1" type="ORF">ATANTOWER_024615</name>
</gene>
<proteinExistence type="predicted"/>
<sequence length="73" mass="8674">MQLQSCPQSESVHIDLYLHWLWASWCPSPAVYRREAGSIQDRSPVHRRATQRHTEQTTIHTSIHYLRAIKRNH</sequence>
<keyword evidence="2" id="KW-1185">Reference proteome</keyword>
<protein>
    <submittedName>
        <fullName evidence="1">Uncharacterized protein</fullName>
    </submittedName>
</protein>